<name>A0A1H2W6P5_9RHOB</name>
<dbReference type="GeneID" id="94021272"/>
<dbReference type="STRING" id="60137.SAMN04488041_103155"/>
<dbReference type="Proteomes" id="UP000183076">
    <property type="component" value="Unassembled WGS sequence"/>
</dbReference>
<proteinExistence type="predicted"/>
<reference evidence="3" key="1">
    <citation type="submission" date="2016-10" db="EMBL/GenBank/DDBJ databases">
        <authorList>
            <person name="Varghese N."/>
            <person name="Submissions S."/>
        </authorList>
    </citation>
    <scope>NUCLEOTIDE SEQUENCE [LARGE SCALE GENOMIC DNA]</scope>
    <source>
        <strain evidence="3">DSM 10014</strain>
    </source>
</reference>
<feature type="transmembrane region" description="Helical" evidence="1">
    <location>
        <begin position="13"/>
        <end position="32"/>
    </location>
</feature>
<dbReference type="AlphaFoldDB" id="A0A1H2W6P5"/>
<gene>
    <name evidence="2" type="ORF">SAMN04488041_103155</name>
</gene>
<evidence type="ECO:0000313" key="3">
    <source>
        <dbReference type="Proteomes" id="UP000183076"/>
    </source>
</evidence>
<accession>A0A1H2W6P5</accession>
<keyword evidence="1" id="KW-0472">Membrane</keyword>
<protein>
    <submittedName>
        <fullName evidence="2">Uncharacterized protein</fullName>
    </submittedName>
</protein>
<dbReference type="RefSeq" id="WP_074635310.1">
    <property type="nucleotide sequence ID" value="NZ_CP160849.1"/>
</dbReference>
<keyword evidence="1" id="KW-1133">Transmembrane helix</keyword>
<keyword evidence="1" id="KW-0812">Transmembrane</keyword>
<evidence type="ECO:0000256" key="1">
    <source>
        <dbReference type="SAM" id="Phobius"/>
    </source>
</evidence>
<dbReference type="EMBL" id="FNNB01000003">
    <property type="protein sequence ID" value="SDW75759.1"/>
    <property type="molecule type" value="Genomic_DNA"/>
</dbReference>
<evidence type="ECO:0000313" key="2">
    <source>
        <dbReference type="EMBL" id="SDW75759.1"/>
    </source>
</evidence>
<organism evidence="2 3">
    <name type="scientific">Sulfitobacter pontiacus</name>
    <dbReference type="NCBI Taxonomy" id="60137"/>
    <lineage>
        <taxon>Bacteria</taxon>
        <taxon>Pseudomonadati</taxon>
        <taxon>Pseudomonadota</taxon>
        <taxon>Alphaproteobacteria</taxon>
        <taxon>Rhodobacterales</taxon>
        <taxon>Roseobacteraceae</taxon>
        <taxon>Sulfitobacter</taxon>
    </lineage>
</organism>
<sequence>MDWLSWLSEGQKLLGFVVLVVTSLAALGRWFWGRVSTRVNDGMSGLQVGHQSIEKRLVAVEGSLGKVNDDLGRVRVRMSTIESRIDLLATAREQHDLAILVARIGASQEAQGNMVRMLYEAAQRAGKGGDK</sequence>